<dbReference type="Proteomes" id="UP000505355">
    <property type="component" value="Chromosome"/>
</dbReference>
<feature type="transmembrane region" description="Helical" evidence="19">
    <location>
        <begin position="90"/>
        <end position="111"/>
    </location>
</feature>
<evidence type="ECO:0000256" key="1">
    <source>
        <dbReference type="ARBA" id="ARBA00004651"/>
    </source>
</evidence>
<evidence type="ECO:0000256" key="19">
    <source>
        <dbReference type="SAM" id="Phobius"/>
    </source>
</evidence>
<feature type="transmembrane region" description="Helical" evidence="19">
    <location>
        <begin position="49"/>
        <end position="69"/>
    </location>
</feature>
<dbReference type="GO" id="GO:0046872">
    <property type="term" value="F:metal ion binding"/>
    <property type="evidence" value="ECO:0007669"/>
    <property type="project" value="UniProtKB-KW"/>
</dbReference>
<evidence type="ECO:0000256" key="13">
    <source>
        <dbReference type="ARBA" id="ARBA00023209"/>
    </source>
</evidence>
<dbReference type="GO" id="GO:0016301">
    <property type="term" value="F:kinase activity"/>
    <property type="evidence" value="ECO:0007669"/>
    <property type="project" value="UniProtKB-KW"/>
</dbReference>
<keyword evidence="10 19" id="KW-1133">Transmembrane helix</keyword>
<accession>A0A7D4UD63</accession>
<dbReference type="InterPro" id="IPR033717">
    <property type="entry name" value="UDPK"/>
</dbReference>
<dbReference type="Pfam" id="PF01219">
    <property type="entry name" value="DAGK_prokar"/>
    <property type="match status" value="1"/>
</dbReference>
<keyword evidence="18" id="KW-0479">Metal-binding</keyword>
<dbReference type="RefSeq" id="WP_173416988.1">
    <property type="nucleotide sequence ID" value="NZ_CP054139.1"/>
</dbReference>
<keyword evidence="4" id="KW-0444">Lipid biosynthesis</keyword>
<dbReference type="PANTHER" id="PTHR34299:SF1">
    <property type="entry name" value="DIACYLGLYCEROL KINASE"/>
    <property type="match status" value="1"/>
</dbReference>
<feature type="binding site" evidence="18">
    <location>
        <position position="70"/>
    </location>
    <ligand>
        <name>a divalent metal cation</name>
        <dbReference type="ChEBI" id="CHEBI:60240"/>
    </ligand>
</feature>
<keyword evidence="6 19" id="KW-0812">Transmembrane</keyword>
<dbReference type="EMBL" id="CP054139">
    <property type="protein sequence ID" value="QKJ32338.1"/>
    <property type="molecule type" value="Genomic_DNA"/>
</dbReference>
<keyword evidence="21" id="KW-1185">Reference proteome</keyword>
<comment type="subcellular location">
    <subcellularLocation>
        <location evidence="1">Cell membrane</location>
        <topology evidence="1">Multi-pass membrane protein</topology>
    </subcellularLocation>
</comment>
<protein>
    <submittedName>
        <fullName evidence="20">Diacylglycerol kinase family protein</fullName>
    </submittedName>
</protein>
<evidence type="ECO:0000313" key="20">
    <source>
        <dbReference type="EMBL" id="QKJ32338.1"/>
    </source>
</evidence>
<feature type="binding site" evidence="17">
    <location>
        <begin position="88"/>
        <end position="89"/>
    </location>
    <ligand>
        <name>ATP</name>
        <dbReference type="ChEBI" id="CHEBI:30616"/>
    </ligand>
</feature>
<evidence type="ECO:0000256" key="3">
    <source>
        <dbReference type="ARBA" id="ARBA00022475"/>
    </source>
</evidence>
<dbReference type="GO" id="GO:0005886">
    <property type="term" value="C:plasma membrane"/>
    <property type="evidence" value="ECO:0007669"/>
    <property type="project" value="UniProtKB-SubCell"/>
</dbReference>
<dbReference type="PANTHER" id="PTHR34299">
    <property type="entry name" value="DIACYLGLYCEROL KINASE"/>
    <property type="match status" value="1"/>
</dbReference>
<evidence type="ECO:0000256" key="9">
    <source>
        <dbReference type="ARBA" id="ARBA00022840"/>
    </source>
</evidence>
<feature type="active site" description="Proton acceptor" evidence="15">
    <location>
        <position position="63"/>
    </location>
</feature>
<dbReference type="CDD" id="cd14265">
    <property type="entry name" value="UDPK_IM_like"/>
    <property type="match status" value="1"/>
</dbReference>
<feature type="binding site" evidence="16">
    <location>
        <position position="63"/>
    </location>
    <ligand>
        <name>substrate</name>
    </ligand>
</feature>
<feature type="binding site" evidence="17">
    <location>
        <position position="70"/>
    </location>
    <ligand>
        <name>ATP</name>
        <dbReference type="ChEBI" id="CHEBI:30616"/>
    </ligand>
</feature>
<keyword evidence="3" id="KW-1003">Cell membrane</keyword>
<dbReference type="Gene3D" id="1.10.287.3610">
    <property type="match status" value="1"/>
</dbReference>
<feature type="transmembrane region" description="Helical" evidence="19">
    <location>
        <begin position="23"/>
        <end position="43"/>
    </location>
</feature>
<comment type="similarity">
    <text evidence="2">Belongs to the bacterial diacylglycerol kinase family.</text>
</comment>
<dbReference type="InterPro" id="IPR000829">
    <property type="entry name" value="DAGK"/>
</dbReference>
<evidence type="ECO:0000256" key="16">
    <source>
        <dbReference type="PIRSR" id="PIRSR600829-2"/>
    </source>
</evidence>
<evidence type="ECO:0000256" key="6">
    <source>
        <dbReference type="ARBA" id="ARBA00022692"/>
    </source>
</evidence>
<evidence type="ECO:0000256" key="14">
    <source>
        <dbReference type="ARBA" id="ARBA00023264"/>
    </source>
</evidence>
<comment type="cofactor">
    <cofactor evidence="18">
        <name>Mg(2+)</name>
        <dbReference type="ChEBI" id="CHEBI:18420"/>
    </cofactor>
    <text evidence="18">Mn(2+), Zn(2+), Cd(2+) and Co(2+) support activity to lesser extents.</text>
</comment>
<evidence type="ECO:0000256" key="10">
    <source>
        <dbReference type="ARBA" id="ARBA00022989"/>
    </source>
</evidence>
<keyword evidence="14" id="KW-1208">Phospholipid metabolism</keyword>
<keyword evidence="11" id="KW-0443">Lipid metabolism</keyword>
<keyword evidence="13" id="KW-0594">Phospholipid biosynthesis</keyword>
<name>A0A7D4UD63_9SPHI</name>
<dbReference type="GO" id="GO:0005524">
    <property type="term" value="F:ATP binding"/>
    <property type="evidence" value="ECO:0007669"/>
    <property type="project" value="UniProtKB-KW"/>
</dbReference>
<evidence type="ECO:0000256" key="11">
    <source>
        <dbReference type="ARBA" id="ARBA00023098"/>
    </source>
</evidence>
<gene>
    <name evidence="20" type="ORF">HQ865_22105</name>
</gene>
<evidence type="ECO:0000256" key="8">
    <source>
        <dbReference type="ARBA" id="ARBA00022777"/>
    </source>
</evidence>
<evidence type="ECO:0000256" key="15">
    <source>
        <dbReference type="PIRSR" id="PIRSR600829-1"/>
    </source>
</evidence>
<dbReference type="AlphaFoldDB" id="A0A7D4UD63"/>
<dbReference type="GO" id="GO:0008654">
    <property type="term" value="P:phospholipid biosynthetic process"/>
    <property type="evidence" value="ECO:0007669"/>
    <property type="project" value="UniProtKB-KW"/>
</dbReference>
<keyword evidence="8 20" id="KW-0418">Kinase</keyword>
<evidence type="ECO:0000256" key="18">
    <source>
        <dbReference type="PIRSR" id="PIRSR600829-4"/>
    </source>
</evidence>
<reference evidence="20 21" key="1">
    <citation type="submission" date="2020-05" db="EMBL/GenBank/DDBJ databases">
        <title>Mucilaginibacter mali sp. nov.</title>
        <authorList>
            <person name="Kim H.S."/>
            <person name="Lee K.C."/>
            <person name="Suh M.K."/>
            <person name="Kim J.-S."/>
            <person name="Han K.-I."/>
            <person name="Eom M.K."/>
            <person name="Shin Y.K."/>
            <person name="Lee J.-S."/>
        </authorList>
    </citation>
    <scope>NUCLEOTIDE SEQUENCE [LARGE SCALE GENOMIC DNA]</scope>
    <source>
        <strain evidence="20 21">G2-14</strain>
    </source>
</reference>
<keyword evidence="12 19" id="KW-0472">Membrane</keyword>
<evidence type="ECO:0000256" key="4">
    <source>
        <dbReference type="ARBA" id="ARBA00022516"/>
    </source>
</evidence>
<organism evidence="20 21">
    <name type="scientific">Mucilaginibacter mali</name>
    <dbReference type="NCBI Taxonomy" id="2740462"/>
    <lineage>
        <taxon>Bacteria</taxon>
        <taxon>Pseudomonadati</taxon>
        <taxon>Bacteroidota</taxon>
        <taxon>Sphingobacteriia</taxon>
        <taxon>Sphingobacteriales</taxon>
        <taxon>Sphingobacteriaceae</taxon>
        <taxon>Mucilaginibacter</taxon>
    </lineage>
</organism>
<keyword evidence="7 17" id="KW-0547">Nucleotide-binding</keyword>
<evidence type="ECO:0000313" key="21">
    <source>
        <dbReference type="Proteomes" id="UP000505355"/>
    </source>
</evidence>
<evidence type="ECO:0000256" key="17">
    <source>
        <dbReference type="PIRSR" id="PIRSR600829-3"/>
    </source>
</evidence>
<evidence type="ECO:0000256" key="5">
    <source>
        <dbReference type="ARBA" id="ARBA00022679"/>
    </source>
</evidence>
<feature type="binding site" evidence="17">
    <location>
        <position position="10"/>
    </location>
    <ligand>
        <name>ATP</name>
        <dbReference type="ChEBI" id="CHEBI:30616"/>
    </ligand>
</feature>
<evidence type="ECO:0000256" key="7">
    <source>
        <dbReference type="ARBA" id="ARBA00022741"/>
    </source>
</evidence>
<evidence type="ECO:0000256" key="12">
    <source>
        <dbReference type="ARBA" id="ARBA00023136"/>
    </source>
</evidence>
<proteinExistence type="inferred from homology"/>
<keyword evidence="9 17" id="KW-0067">ATP-binding</keyword>
<keyword evidence="5" id="KW-0808">Transferase</keyword>
<keyword evidence="18" id="KW-0460">Magnesium</keyword>
<sequence>MKKLIRGFGYAFKGIGYATATQVNFRIHLVASLTATLLGYALHVSANEWIWIIFCMALVLAAELFNTAIEVLTDLVSPEYNKKAGHVKDVAAGGVLVTAIFALITGTIIFLPKILALIHAA</sequence>
<dbReference type="KEGG" id="mmab:HQ865_22105"/>
<dbReference type="InterPro" id="IPR036945">
    <property type="entry name" value="DAGK_sf"/>
</dbReference>
<evidence type="ECO:0000256" key="2">
    <source>
        <dbReference type="ARBA" id="ARBA00005967"/>
    </source>
</evidence>